<keyword evidence="8" id="KW-1185">Reference proteome</keyword>
<feature type="domain" description="CBS" evidence="5">
    <location>
        <begin position="102"/>
        <end position="160"/>
    </location>
</feature>
<evidence type="ECO:0000259" key="5">
    <source>
        <dbReference type="PROSITE" id="PS51371"/>
    </source>
</evidence>
<dbReference type="SUPFAM" id="SSF54631">
    <property type="entry name" value="CBS-domain pair"/>
    <property type="match status" value="2"/>
</dbReference>
<keyword evidence="1" id="KW-0677">Repeat</keyword>
<evidence type="ECO:0000256" key="4">
    <source>
        <dbReference type="SAM" id="Phobius"/>
    </source>
</evidence>
<feature type="compositionally biased region" description="Basic and acidic residues" evidence="3">
    <location>
        <begin position="38"/>
        <end position="60"/>
    </location>
</feature>
<feature type="compositionally biased region" description="Basic and acidic residues" evidence="3">
    <location>
        <begin position="665"/>
        <end position="676"/>
    </location>
</feature>
<feature type="domain" description="PB1" evidence="6">
    <location>
        <begin position="529"/>
        <end position="631"/>
    </location>
</feature>
<keyword evidence="4" id="KW-0472">Membrane</keyword>
<reference evidence="7" key="1">
    <citation type="submission" date="2020-04" db="EMBL/GenBank/DDBJ databases">
        <title>Analysis of mating type loci in Filobasidium floriforme.</title>
        <authorList>
            <person name="Nowrousian M."/>
        </authorList>
    </citation>
    <scope>NUCLEOTIDE SEQUENCE</scope>
    <source>
        <strain evidence="7">CBS 6242</strain>
    </source>
</reference>
<dbReference type="CDD" id="cd17782">
    <property type="entry name" value="CBS_pair_MUG70_2"/>
    <property type="match status" value="1"/>
</dbReference>
<dbReference type="Gene3D" id="3.10.580.10">
    <property type="entry name" value="CBS-domain"/>
    <property type="match status" value="2"/>
</dbReference>
<dbReference type="SUPFAM" id="SSF54277">
    <property type="entry name" value="CAD &amp; PB1 domains"/>
    <property type="match status" value="1"/>
</dbReference>
<dbReference type="EMBL" id="JABELV010000064">
    <property type="protein sequence ID" value="KAG7539602.1"/>
    <property type="molecule type" value="Genomic_DNA"/>
</dbReference>
<keyword evidence="4" id="KW-1133">Transmembrane helix</keyword>
<organism evidence="7 8">
    <name type="scientific">Filobasidium floriforme</name>
    <dbReference type="NCBI Taxonomy" id="5210"/>
    <lineage>
        <taxon>Eukaryota</taxon>
        <taxon>Fungi</taxon>
        <taxon>Dikarya</taxon>
        <taxon>Basidiomycota</taxon>
        <taxon>Agaricomycotina</taxon>
        <taxon>Tremellomycetes</taxon>
        <taxon>Filobasidiales</taxon>
        <taxon>Filobasidiaceae</taxon>
        <taxon>Filobasidium</taxon>
    </lineage>
</organism>
<dbReference type="Gene3D" id="3.10.20.90">
    <property type="entry name" value="Phosphatidylinositol 3-kinase Catalytic Subunit, Chain A, domain 1"/>
    <property type="match status" value="1"/>
</dbReference>
<comment type="caution">
    <text evidence="7">The sequence shown here is derived from an EMBL/GenBank/DDBJ whole genome shotgun (WGS) entry which is preliminary data.</text>
</comment>
<evidence type="ECO:0000256" key="2">
    <source>
        <dbReference type="PROSITE-ProRule" id="PRU00703"/>
    </source>
</evidence>
<dbReference type="PROSITE" id="PS51745">
    <property type="entry name" value="PB1"/>
    <property type="match status" value="1"/>
</dbReference>
<dbReference type="AlphaFoldDB" id="A0A8K0NT39"/>
<dbReference type="InterPro" id="IPR000644">
    <property type="entry name" value="CBS_dom"/>
</dbReference>
<feature type="region of interest" description="Disordered" evidence="3">
    <location>
        <begin position="650"/>
        <end position="696"/>
    </location>
</feature>
<protein>
    <recommendedName>
        <fullName evidence="9">CBS and PB1 domain-containing protein</fullName>
    </recommendedName>
</protein>
<feature type="compositionally biased region" description="Polar residues" evidence="3">
    <location>
        <begin position="68"/>
        <end position="88"/>
    </location>
</feature>
<dbReference type="CDD" id="cd17781">
    <property type="entry name" value="CBS_pair_MUG70_1"/>
    <property type="match status" value="1"/>
</dbReference>
<gene>
    <name evidence="7" type="ORF">FFLO_03478</name>
</gene>
<evidence type="ECO:0000256" key="1">
    <source>
        <dbReference type="ARBA" id="ARBA00022737"/>
    </source>
</evidence>
<keyword evidence="4" id="KW-0812">Transmembrane</keyword>
<dbReference type="InterPro" id="IPR000270">
    <property type="entry name" value="PB1_dom"/>
</dbReference>
<dbReference type="Proteomes" id="UP000812966">
    <property type="component" value="Unassembled WGS sequence"/>
</dbReference>
<feature type="transmembrane region" description="Helical" evidence="4">
    <location>
        <begin position="710"/>
        <end position="729"/>
    </location>
</feature>
<keyword evidence="2" id="KW-0129">CBS domain</keyword>
<feature type="domain" description="CBS" evidence="5">
    <location>
        <begin position="366"/>
        <end position="422"/>
    </location>
</feature>
<dbReference type="Pfam" id="PF00571">
    <property type="entry name" value="CBS"/>
    <property type="match status" value="4"/>
</dbReference>
<feature type="compositionally biased region" description="Polar residues" evidence="3">
    <location>
        <begin position="17"/>
        <end position="37"/>
    </location>
</feature>
<feature type="region of interest" description="Disordered" evidence="3">
    <location>
        <begin position="1"/>
        <end position="113"/>
    </location>
</feature>
<evidence type="ECO:0000313" key="8">
    <source>
        <dbReference type="Proteomes" id="UP000812966"/>
    </source>
</evidence>
<dbReference type="InterPro" id="IPR046342">
    <property type="entry name" value="CBS_dom_sf"/>
</dbReference>
<dbReference type="InterPro" id="IPR053793">
    <property type="entry name" value="PB1-like"/>
</dbReference>
<feature type="region of interest" description="Disordered" evidence="3">
    <location>
        <begin position="447"/>
        <end position="472"/>
    </location>
</feature>
<dbReference type="PANTHER" id="PTHR48108:SF26">
    <property type="entry name" value="CBS DOMAIN-CONTAINING PROTEIN DDB_G0289609"/>
    <property type="match status" value="1"/>
</dbReference>
<evidence type="ECO:0000256" key="3">
    <source>
        <dbReference type="SAM" id="MobiDB-lite"/>
    </source>
</evidence>
<evidence type="ECO:0008006" key="9">
    <source>
        <dbReference type="Google" id="ProtNLM"/>
    </source>
</evidence>
<dbReference type="PROSITE" id="PS51371">
    <property type="entry name" value="CBS"/>
    <property type="match status" value="4"/>
</dbReference>
<evidence type="ECO:0000313" key="7">
    <source>
        <dbReference type="EMBL" id="KAG7539602.1"/>
    </source>
</evidence>
<feature type="domain" description="CBS" evidence="5">
    <location>
        <begin position="276"/>
        <end position="357"/>
    </location>
</feature>
<dbReference type="Pfam" id="PF00564">
    <property type="entry name" value="PB1"/>
    <property type="match status" value="1"/>
</dbReference>
<sequence>MSRIPIPTYLQQQQQQSPTPQRTASGDIMSSNSPMSSDTRRKQSKRDETLRRKIESELSRKRPGPPASSLSQSNLPTNQNSSYPNPAQRSRRQAQKGTVAGLKPSPALTVPENMTVSDASQLCAAKRTDCVLVVDQEEGLSGIFTAKDLAFRVTAEGLDPRTTLVSQIMTPNPMVTRDTTSATQALQLMVEKHFRHLPVCNEDGDVVGLLDITKVFHEALAKVERSSSASAQLTAALAGVQSELGGMSTNPQAAAMMAYAEALKDKMALPDLTTVMNTRIPPPMVSARTSVKEAARLMKERRTTAVCVMEGPVGGINSSSSAVGSTVSGGGAPGTKIAGIFTSKDVVLRVIAAGLDPGRCSVVRVMTPHPDTALPTLSVQDALRKMHNGHYLNLPVVESDGRLVGIVDVLKLTYATLEQIESMSDDKTNTDGGPMWSKFFEDLGTAGGPDDDTASMISGSHMPDQPQTPNVPRHMHRAERVGTPFSELQPGDSASAIDDEGMSEMGGGGKPVGAPSSVAAPVAQVDDGTYIFKFKTPSGRTHRFQARHDNFENLREIVLGKLSSDPFFNGEGTREGDSIHMADPGVFTMSYTDDDGDLVTITQDGDVTDAVKTARSQKSDRVVLVIQGDKVWEEAAKDLAAASNPRALETLKESAKEEDEEKAEVEEKALEDKSADPAKVPTFGQSEKVHVQPGSSVDNKDDVMGIPRDLVLPASLGFLGIVIIGVFMATRAKK</sequence>
<proteinExistence type="predicted"/>
<dbReference type="InterPro" id="IPR051462">
    <property type="entry name" value="CBS_domain-containing"/>
</dbReference>
<dbReference type="PANTHER" id="PTHR48108">
    <property type="entry name" value="CBS DOMAIN-CONTAINING PROTEIN CBSX2, CHLOROPLASTIC"/>
    <property type="match status" value="1"/>
</dbReference>
<feature type="domain" description="CBS" evidence="5">
    <location>
        <begin position="169"/>
        <end position="227"/>
    </location>
</feature>
<accession>A0A8K0NT39</accession>
<dbReference type="SMART" id="SM00666">
    <property type="entry name" value="PB1"/>
    <property type="match status" value="1"/>
</dbReference>
<name>A0A8K0NT39_9TREE</name>
<evidence type="ECO:0000259" key="6">
    <source>
        <dbReference type="PROSITE" id="PS51745"/>
    </source>
</evidence>
<dbReference type="SMART" id="SM00116">
    <property type="entry name" value="CBS"/>
    <property type="match status" value="4"/>
</dbReference>